<dbReference type="AlphaFoldDB" id="A0A6C0BFV1"/>
<name>A0A6C0BFV1_9ZZZZ</name>
<evidence type="ECO:0000313" key="1">
    <source>
        <dbReference type="EMBL" id="QHS90278.1"/>
    </source>
</evidence>
<dbReference type="EMBL" id="MN739131">
    <property type="protein sequence ID" value="QHS90278.1"/>
    <property type="molecule type" value="Genomic_DNA"/>
</dbReference>
<accession>A0A6C0BFV1</accession>
<sequence>MAIMKCKNKIMLKNCSIIIFRDTENGIVKPCHKCSHIIQKYGIKKIICINI</sequence>
<proteinExistence type="predicted"/>
<protein>
    <submittedName>
        <fullName evidence="1">Uncharacterized protein</fullName>
    </submittedName>
</protein>
<organism evidence="1">
    <name type="scientific">viral metagenome</name>
    <dbReference type="NCBI Taxonomy" id="1070528"/>
    <lineage>
        <taxon>unclassified sequences</taxon>
        <taxon>metagenomes</taxon>
        <taxon>organismal metagenomes</taxon>
    </lineage>
</organism>
<reference evidence="1" key="1">
    <citation type="journal article" date="2020" name="Nature">
        <title>Giant virus diversity and host interactions through global metagenomics.</title>
        <authorList>
            <person name="Schulz F."/>
            <person name="Roux S."/>
            <person name="Paez-Espino D."/>
            <person name="Jungbluth S."/>
            <person name="Walsh D.A."/>
            <person name="Denef V.J."/>
            <person name="McMahon K.D."/>
            <person name="Konstantinidis K.T."/>
            <person name="Eloe-Fadrosh E.A."/>
            <person name="Kyrpides N.C."/>
            <person name="Woyke T."/>
        </authorList>
    </citation>
    <scope>NUCLEOTIDE SEQUENCE</scope>
    <source>
        <strain evidence="1">GVMAG-M-3300010160-60</strain>
    </source>
</reference>